<reference evidence="1 2" key="2">
    <citation type="submission" date="2018-11" db="EMBL/GenBank/DDBJ databases">
        <authorList>
            <consortium name="Pathogen Informatics"/>
        </authorList>
    </citation>
    <scope>NUCLEOTIDE SEQUENCE [LARGE SCALE GENOMIC DNA]</scope>
</reference>
<name>A0A0N4YWM8_NIPBR</name>
<dbReference type="EMBL" id="UYSL01026649">
    <property type="protein sequence ID" value="VDL85796.1"/>
    <property type="molecule type" value="Genomic_DNA"/>
</dbReference>
<sequence>MNLRSEPALVAINRRSAAAVLGFRPNCHPKPAGGCKCDVTEGEIVTEIEFDYNEDCKKPLEMVTADRKKAVNKEIEQKFGAFKRQIQFNSTETDPQPS</sequence>
<protein>
    <submittedName>
        <fullName evidence="1 3">Uncharacterized protein</fullName>
    </submittedName>
</protein>
<reference evidence="3" key="1">
    <citation type="submission" date="2017-02" db="UniProtKB">
        <authorList>
            <consortium name="WormBaseParasite"/>
        </authorList>
    </citation>
    <scope>IDENTIFICATION</scope>
</reference>
<dbReference type="WBParaSite" id="NBR_0002165001-mRNA-1">
    <property type="protein sequence ID" value="NBR_0002165001-mRNA-1"/>
    <property type="gene ID" value="NBR_0002165001"/>
</dbReference>
<proteinExistence type="predicted"/>
<keyword evidence="2" id="KW-1185">Reference proteome</keyword>
<accession>A0A0N4YWM8</accession>
<dbReference type="Proteomes" id="UP000271162">
    <property type="component" value="Unassembled WGS sequence"/>
</dbReference>
<evidence type="ECO:0000313" key="2">
    <source>
        <dbReference type="Proteomes" id="UP000271162"/>
    </source>
</evidence>
<evidence type="ECO:0000313" key="3">
    <source>
        <dbReference type="WBParaSite" id="NBR_0002165001-mRNA-1"/>
    </source>
</evidence>
<evidence type="ECO:0000313" key="1">
    <source>
        <dbReference type="EMBL" id="VDL85796.1"/>
    </source>
</evidence>
<gene>
    <name evidence="1" type="ORF">NBR_LOCUS21651</name>
</gene>
<organism evidence="3">
    <name type="scientific">Nippostrongylus brasiliensis</name>
    <name type="common">Rat hookworm</name>
    <dbReference type="NCBI Taxonomy" id="27835"/>
    <lineage>
        <taxon>Eukaryota</taxon>
        <taxon>Metazoa</taxon>
        <taxon>Ecdysozoa</taxon>
        <taxon>Nematoda</taxon>
        <taxon>Chromadorea</taxon>
        <taxon>Rhabditida</taxon>
        <taxon>Rhabditina</taxon>
        <taxon>Rhabditomorpha</taxon>
        <taxon>Strongyloidea</taxon>
        <taxon>Heligmosomidae</taxon>
        <taxon>Nippostrongylus</taxon>
    </lineage>
</organism>
<dbReference type="AlphaFoldDB" id="A0A0N4YWM8"/>